<dbReference type="Proteomes" id="UP000094329">
    <property type="component" value="Unassembled WGS sequence"/>
</dbReference>
<gene>
    <name evidence="1" type="ORF">BGC07_07215</name>
</gene>
<keyword evidence="2" id="KW-1185">Reference proteome</keyword>
<dbReference type="Gene3D" id="2.50.20.10">
    <property type="entry name" value="Lipoprotein localisation LolA/LolB/LppX"/>
    <property type="match status" value="1"/>
</dbReference>
<protein>
    <recommendedName>
        <fullName evidence="3">Outer membrane lipoprotein carrier protein LolA</fullName>
    </recommendedName>
</protein>
<dbReference type="RefSeq" id="WP_069312548.1">
    <property type="nucleotide sequence ID" value="NZ_MDTU01000001.1"/>
</dbReference>
<organism evidence="1 2">
    <name type="scientific">Piscirickettsia litoralis</name>
    <dbReference type="NCBI Taxonomy" id="1891921"/>
    <lineage>
        <taxon>Bacteria</taxon>
        <taxon>Pseudomonadati</taxon>
        <taxon>Pseudomonadota</taxon>
        <taxon>Gammaproteobacteria</taxon>
        <taxon>Thiotrichales</taxon>
        <taxon>Piscirickettsiaceae</taxon>
        <taxon>Piscirickettsia</taxon>
    </lineage>
</organism>
<name>A0ABX3A2M0_9GAMM</name>
<reference evidence="1 2" key="1">
    <citation type="submission" date="2016-08" db="EMBL/GenBank/DDBJ databases">
        <title>Draft genome sequence of Candidatus Piscirickettsia litoralis, from seawater.</title>
        <authorList>
            <person name="Wan X."/>
            <person name="Lee A.J."/>
            <person name="Hou S."/>
            <person name="Donachie S.P."/>
        </authorList>
    </citation>
    <scope>NUCLEOTIDE SEQUENCE [LARGE SCALE GENOMIC DNA]</scope>
    <source>
        <strain evidence="1 2">Y2</strain>
    </source>
</reference>
<proteinExistence type="predicted"/>
<sequence>MTIHSSGIIEQQFIDQKQQSRKIIIKNDQLYFYSNSQLSQTLTIKDYPLLEQLVTSLRSLTSNSSQSLSNHYLINLIGTNQHWSLILIPKKIEQTTITQIKITGNSSQLKTFALSQNSGAKWSMRFTHAPIPTQGQN</sequence>
<accession>A0ABX3A2M0</accession>
<comment type="caution">
    <text evidence="1">The sequence shown here is derived from an EMBL/GenBank/DDBJ whole genome shotgun (WGS) entry which is preliminary data.</text>
</comment>
<evidence type="ECO:0008006" key="3">
    <source>
        <dbReference type="Google" id="ProtNLM"/>
    </source>
</evidence>
<evidence type="ECO:0000313" key="1">
    <source>
        <dbReference type="EMBL" id="ODN42750.1"/>
    </source>
</evidence>
<dbReference type="EMBL" id="MDTU01000001">
    <property type="protein sequence ID" value="ODN42750.1"/>
    <property type="molecule type" value="Genomic_DNA"/>
</dbReference>
<evidence type="ECO:0000313" key="2">
    <source>
        <dbReference type="Proteomes" id="UP000094329"/>
    </source>
</evidence>